<dbReference type="OrthoDB" id="5485224at2"/>
<dbReference type="PANTHER" id="PTHR38731">
    <property type="entry name" value="LIPL45-RELATED LIPOPROTEIN-RELATED"/>
    <property type="match status" value="1"/>
</dbReference>
<dbReference type="RefSeq" id="WP_059519119.1">
    <property type="nucleotide sequence ID" value="NZ_LOWA01000042.1"/>
</dbReference>
<comment type="caution">
    <text evidence="3">The sequence shown here is derived from an EMBL/GenBank/DDBJ whole genome shotgun (WGS) entry which is preliminary data.</text>
</comment>
<dbReference type="PANTHER" id="PTHR38731:SF3">
    <property type="entry name" value="BLL6125 PROTEIN"/>
    <property type="match status" value="1"/>
</dbReference>
<gene>
    <name evidence="3" type="ORF">WS67_18665</name>
</gene>
<feature type="region of interest" description="Disordered" evidence="1">
    <location>
        <begin position="570"/>
        <end position="589"/>
    </location>
</feature>
<evidence type="ECO:0000256" key="2">
    <source>
        <dbReference type="SAM" id="SignalP"/>
    </source>
</evidence>
<evidence type="ECO:0000313" key="4">
    <source>
        <dbReference type="Proteomes" id="UP000062788"/>
    </source>
</evidence>
<dbReference type="AlphaFoldDB" id="A0A124P8G7"/>
<feature type="chain" id="PRO_5007175445" evidence="2">
    <location>
        <begin position="33"/>
        <end position="839"/>
    </location>
</feature>
<feature type="compositionally biased region" description="Pro residues" evidence="1">
    <location>
        <begin position="702"/>
        <end position="718"/>
    </location>
</feature>
<feature type="compositionally biased region" description="Polar residues" evidence="1">
    <location>
        <begin position="596"/>
        <end position="615"/>
    </location>
</feature>
<accession>A0A124P8G7</accession>
<feature type="region of interest" description="Disordered" evidence="1">
    <location>
        <begin position="596"/>
        <end position="839"/>
    </location>
</feature>
<dbReference type="Pfam" id="PF20245">
    <property type="entry name" value="DUF6600"/>
    <property type="match status" value="1"/>
</dbReference>
<dbReference type="InterPro" id="IPR046535">
    <property type="entry name" value="DUF6600"/>
</dbReference>
<name>A0A124P8G7_9BURK</name>
<keyword evidence="4" id="KW-1185">Reference proteome</keyword>
<keyword evidence="2" id="KW-0732">Signal</keyword>
<proteinExistence type="predicted"/>
<feature type="signal peptide" evidence="2">
    <location>
        <begin position="1"/>
        <end position="32"/>
    </location>
</feature>
<dbReference type="EMBL" id="LOWA01000042">
    <property type="protein sequence ID" value="KVE25294.1"/>
    <property type="molecule type" value="Genomic_DNA"/>
</dbReference>
<sequence length="839" mass="88799">MSAACALPNLPRIARYTIAAAAALAAWQPAFAQTVDARATATAATQQPGGDPPSRVARLNYLSGAVTTEPAGASDWSYAAVNRPLTTGDQLWNDAGARSELHIGSSAVRLGQSTSLSILNLDDTNAQLKVPLGTLSTHVRDLAPGTSYEIDTPNLALAVGSPGDYRVDVAPDGASTAVTVRRGSATVYGDNTQMPVSAGQRVVFTGTALQVADTAAAPPPDSLDEWAASRDAAEERSVSARYVSRDIPGYQDLDANGTWRDTPDYGEVWVPSAVPADWAPYRTGHWIWQAPWGWTWIDDQPWGFAPYHYGRWAYVGDAWAWVPGPLVVSAPPPCYAPALVAFVGGAGGGFDWSVSLAIGGIAAAGVAWFPLGPHDPWRPGWGGWSPHYYQRVNQTVIVNNGTINTVNVNKTVNVTNITNIHNTYVNFHAPNAVTAVPATAFVHGQPVAHFAQKVDPQQWRNARIGSGAPGLAPVRQSLAGELRNAAYRPPAAVEQRSIVATRNPVVPAAYRDRLAAHLVQSGALVPGAGVPVVKTAAPPNYAMRQMRTIGNTGEPSHWAMRNVQLVDTHTPLAPPLRGPQPGGGNPAAAARTIERTQASAPPANATQPEMPQNNAAHGASVPPNAMRPVNPAPSVNNGVPRPPALDEPSVRNHAGTPGDTPRAQPSWSVPHPPIAQQRASGANDRPAPASPAQPRPSSGAPNPLPDYRPPAPSAPPPIRAARSVPTPQMPSPVSPQPAWQAQRNDFAVRQMPHGTQRETPPPNAAPRNDYRPPASLPPMEAPRAPRPTMEAPRIEPRPAPSPQPAPRAPSPPARQAPAHPMRPDQPHAFDAHFNARRHT</sequence>
<organism evidence="3 4">
    <name type="scientific">Burkholderia singularis</name>
    <dbReference type="NCBI Taxonomy" id="1503053"/>
    <lineage>
        <taxon>Bacteria</taxon>
        <taxon>Pseudomonadati</taxon>
        <taxon>Pseudomonadota</taxon>
        <taxon>Betaproteobacteria</taxon>
        <taxon>Burkholderiales</taxon>
        <taxon>Burkholderiaceae</taxon>
        <taxon>Burkholderia</taxon>
        <taxon>pseudomallei group</taxon>
    </lineage>
</organism>
<feature type="compositionally biased region" description="Basic and acidic residues" evidence="1">
    <location>
        <begin position="821"/>
        <end position="830"/>
    </location>
</feature>
<reference evidence="3 4" key="1">
    <citation type="submission" date="2015-11" db="EMBL/GenBank/DDBJ databases">
        <title>Expanding the genomic diversity of Burkholderia species for the development of highly accurate diagnostics.</title>
        <authorList>
            <person name="Sahl J."/>
            <person name="Keim P."/>
            <person name="Wagner D."/>
        </authorList>
    </citation>
    <scope>NUCLEOTIDE SEQUENCE [LARGE SCALE GENOMIC DNA]</scope>
    <source>
        <strain evidence="3 4">TSV85</strain>
    </source>
</reference>
<protein>
    <submittedName>
        <fullName evidence="3">FecR protein</fullName>
    </submittedName>
</protein>
<evidence type="ECO:0000256" key="1">
    <source>
        <dbReference type="SAM" id="MobiDB-lite"/>
    </source>
</evidence>
<feature type="compositionally biased region" description="Pro residues" evidence="1">
    <location>
        <begin position="797"/>
        <end position="814"/>
    </location>
</feature>
<dbReference type="Proteomes" id="UP000062788">
    <property type="component" value="Unassembled WGS sequence"/>
</dbReference>
<evidence type="ECO:0000313" key="3">
    <source>
        <dbReference type="EMBL" id="KVE25294.1"/>
    </source>
</evidence>